<dbReference type="Pfam" id="PF00892">
    <property type="entry name" value="EamA"/>
    <property type="match status" value="2"/>
</dbReference>
<dbReference type="EMBL" id="QKZS01000006">
    <property type="protein sequence ID" value="PZX53628.1"/>
    <property type="molecule type" value="Genomic_DNA"/>
</dbReference>
<feature type="transmembrane region" description="Helical" evidence="6">
    <location>
        <begin position="267"/>
        <end position="285"/>
    </location>
</feature>
<evidence type="ECO:0000256" key="5">
    <source>
        <dbReference type="ARBA" id="ARBA00023136"/>
    </source>
</evidence>
<evidence type="ECO:0000256" key="1">
    <source>
        <dbReference type="ARBA" id="ARBA00004141"/>
    </source>
</evidence>
<dbReference type="Proteomes" id="UP000249538">
    <property type="component" value="Unassembled WGS sequence"/>
</dbReference>
<evidence type="ECO:0000256" key="4">
    <source>
        <dbReference type="ARBA" id="ARBA00022989"/>
    </source>
</evidence>
<gene>
    <name evidence="8" type="ORF">LX76_02266</name>
</gene>
<feature type="transmembrane region" description="Helical" evidence="6">
    <location>
        <begin position="185"/>
        <end position="205"/>
    </location>
</feature>
<organism evidence="8 9">
    <name type="scientific">Cereibacter changlensis</name>
    <dbReference type="NCBI Taxonomy" id="402884"/>
    <lineage>
        <taxon>Bacteria</taxon>
        <taxon>Pseudomonadati</taxon>
        <taxon>Pseudomonadota</taxon>
        <taxon>Alphaproteobacteria</taxon>
        <taxon>Rhodobacterales</taxon>
        <taxon>Paracoccaceae</taxon>
        <taxon>Cereibacter</taxon>
    </lineage>
</organism>
<feature type="transmembrane region" description="Helical" evidence="6">
    <location>
        <begin position="77"/>
        <end position="94"/>
    </location>
</feature>
<dbReference type="Gene3D" id="1.10.3730.20">
    <property type="match status" value="2"/>
</dbReference>
<reference evidence="8 9" key="1">
    <citation type="submission" date="2018-06" db="EMBL/GenBank/DDBJ databases">
        <title>Genomic Encyclopedia of Archaeal and Bacterial Type Strains, Phase II (KMG-II): from individual species to whole genera.</title>
        <authorList>
            <person name="Goeker M."/>
        </authorList>
    </citation>
    <scope>NUCLEOTIDE SEQUENCE [LARGE SCALE GENOMIC DNA]</scope>
    <source>
        <strain evidence="8 9">DSM 18774</strain>
    </source>
</reference>
<keyword evidence="5 6" id="KW-0472">Membrane</keyword>
<dbReference type="GO" id="GO:0016020">
    <property type="term" value="C:membrane"/>
    <property type="evidence" value="ECO:0007669"/>
    <property type="project" value="UniProtKB-SubCell"/>
</dbReference>
<dbReference type="PANTHER" id="PTHR22911:SF6">
    <property type="entry name" value="SOLUTE CARRIER FAMILY 35 MEMBER G1"/>
    <property type="match status" value="1"/>
</dbReference>
<dbReference type="SUPFAM" id="SSF103481">
    <property type="entry name" value="Multidrug resistance efflux transporter EmrE"/>
    <property type="match status" value="2"/>
</dbReference>
<evidence type="ECO:0000256" key="6">
    <source>
        <dbReference type="SAM" id="Phobius"/>
    </source>
</evidence>
<sequence>MMQTAAPSRSRTLEGVGWMLASGLSFVGVTGVVRHLGTDLPAAQSAFLRFALGLIFVLPALRSLLRDGLPMGALRLFAWRGAFHTVAVIFWFYAMARIPVAEVTAIGYLNPVLVTLGAALFFGERLAWRRMLAIAVALIGTAIVLRPGLRDLGAGHLSQLAAATFFAGSYLMVKRLSGIAGAGTIVAMMSLCVTLGLLPFALWVWEPVTLAQIGWLALVAACATSGHYCMTRAFRAAPLAVTQPVTFLQLIWATLLGALVFGEGVDVFVLLGGAVIIGAISYITWRESRLKPQVVPAAID</sequence>
<feature type="transmembrane region" description="Helical" evidence="6">
    <location>
        <begin position="211"/>
        <end position="229"/>
    </location>
</feature>
<feature type="domain" description="EamA" evidence="7">
    <location>
        <begin position="15"/>
        <end position="145"/>
    </location>
</feature>
<name>A0A2W7QYQ2_9RHOB</name>
<dbReference type="PANTHER" id="PTHR22911">
    <property type="entry name" value="ACYL-MALONYL CONDENSING ENZYME-RELATED"/>
    <property type="match status" value="1"/>
</dbReference>
<comment type="caution">
    <text evidence="8">The sequence shown here is derived from an EMBL/GenBank/DDBJ whole genome shotgun (WGS) entry which is preliminary data.</text>
</comment>
<feature type="transmembrane region" description="Helical" evidence="6">
    <location>
        <begin position="46"/>
        <end position="65"/>
    </location>
</feature>
<comment type="subcellular location">
    <subcellularLocation>
        <location evidence="1">Membrane</location>
        <topology evidence="1">Multi-pass membrane protein</topology>
    </subcellularLocation>
</comment>
<keyword evidence="3 6" id="KW-0812">Transmembrane</keyword>
<evidence type="ECO:0000313" key="8">
    <source>
        <dbReference type="EMBL" id="PZX53628.1"/>
    </source>
</evidence>
<keyword evidence="4 6" id="KW-1133">Transmembrane helix</keyword>
<dbReference type="AlphaFoldDB" id="A0A2W7QYQ2"/>
<comment type="similarity">
    <text evidence="2">Belongs to the drug/metabolite transporter (DMT) superfamily. 10 TMS drug/metabolite exporter (DME) (TC 2.A.7.3) family.</text>
</comment>
<dbReference type="InterPro" id="IPR000620">
    <property type="entry name" value="EamA_dom"/>
</dbReference>
<dbReference type="RefSeq" id="WP_245941412.1">
    <property type="nucleotide sequence ID" value="NZ_QKZS01000006.1"/>
</dbReference>
<evidence type="ECO:0000256" key="3">
    <source>
        <dbReference type="ARBA" id="ARBA00022692"/>
    </source>
</evidence>
<feature type="transmembrane region" description="Helical" evidence="6">
    <location>
        <begin position="12"/>
        <end position="34"/>
    </location>
</feature>
<dbReference type="InterPro" id="IPR037185">
    <property type="entry name" value="EmrE-like"/>
</dbReference>
<evidence type="ECO:0000313" key="9">
    <source>
        <dbReference type="Proteomes" id="UP000249538"/>
    </source>
</evidence>
<accession>A0A2W7QYQ2</accession>
<feature type="domain" description="EamA" evidence="7">
    <location>
        <begin position="155"/>
        <end position="284"/>
    </location>
</feature>
<protein>
    <submittedName>
        <fullName evidence="8">Threonine/homoserine efflux transporter RhtA</fullName>
    </submittedName>
</protein>
<evidence type="ECO:0000259" key="7">
    <source>
        <dbReference type="Pfam" id="PF00892"/>
    </source>
</evidence>
<feature type="transmembrane region" description="Helical" evidence="6">
    <location>
        <begin position="241"/>
        <end position="261"/>
    </location>
</feature>
<evidence type="ECO:0000256" key="2">
    <source>
        <dbReference type="ARBA" id="ARBA00009853"/>
    </source>
</evidence>
<proteinExistence type="inferred from homology"/>
<feature type="transmembrane region" description="Helical" evidence="6">
    <location>
        <begin position="106"/>
        <end position="123"/>
    </location>
</feature>